<dbReference type="SUPFAM" id="SSF81296">
    <property type="entry name" value="E set domains"/>
    <property type="match status" value="1"/>
</dbReference>
<evidence type="ECO:0000313" key="3">
    <source>
        <dbReference type="EMBL" id="ABK46200.1"/>
    </source>
</evidence>
<dbReference type="KEGG" id="mgm:Mmc1_3715"/>
<dbReference type="InterPro" id="IPR030995">
    <property type="entry name" value="SoxZ"/>
</dbReference>
<dbReference type="InterPro" id="IPR014756">
    <property type="entry name" value="Ig_E-set"/>
</dbReference>
<dbReference type="Pfam" id="PF08770">
    <property type="entry name" value="SoxZ"/>
    <property type="match status" value="1"/>
</dbReference>
<dbReference type="InterPro" id="IPR013783">
    <property type="entry name" value="Ig-like_fold"/>
</dbReference>
<dbReference type="InterPro" id="IPR014880">
    <property type="entry name" value="SoxZ_dom"/>
</dbReference>
<dbReference type="eggNOG" id="COG2033">
    <property type="taxonomic scope" value="Bacteria"/>
</dbReference>
<dbReference type="EMBL" id="CP000471">
    <property type="protein sequence ID" value="ABK44415.1"/>
    <property type="molecule type" value="Genomic_DNA"/>
</dbReference>
<gene>
    <name evidence="2" type="ordered locus">Mmc1_1907</name>
    <name evidence="3" type="ordered locus">Mmc1_3715</name>
</gene>
<dbReference type="NCBIfam" id="TIGR04490">
    <property type="entry name" value="SoxZ_true"/>
    <property type="match status" value="1"/>
</dbReference>
<dbReference type="EMBL" id="CP000471">
    <property type="protein sequence ID" value="ABK46200.1"/>
    <property type="molecule type" value="Genomic_DNA"/>
</dbReference>
<dbReference type="RefSeq" id="WP_011713559.1">
    <property type="nucleotide sequence ID" value="NC_008576.1"/>
</dbReference>
<protein>
    <submittedName>
        <fullName evidence="2">Sulfur compound chelating protein SoxZ</fullName>
    </submittedName>
</protein>
<dbReference type="STRING" id="156889.Mmc1_1907"/>
<dbReference type="Gene3D" id="2.60.40.10">
    <property type="entry name" value="Immunoglobulins"/>
    <property type="match status" value="1"/>
</dbReference>
<evidence type="ECO:0000259" key="1">
    <source>
        <dbReference type="Pfam" id="PF08770"/>
    </source>
</evidence>
<name>A0L8X2_MAGMM</name>
<dbReference type="HOGENOM" id="CLU_172621_0_1_5"/>
<reference evidence="2 4" key="3">
    <citation type="journal article" date="2012" name="Int. J. Syst. Evol. Microbiol.">
        <title>Magnetococcus marinus gen. nov., sp. nov., a marine, magnetotactic bacterium that represents a novel lineage (Magnetococcaceae fam. nov.; Magnetococcales ord. nov.) at the base of the Alphaproteobacteria.</title>
        <authorList>
            <person name="Bazylinski D.A."/>
            <person name="Williams T.J."/>
            <person name="Lefevre C.T."/>
            <person name="Berg R.J."/>
            <person name="Zhang C.L."/>
            <person name="Bowser S.S."/>
            <person name="Dean A.J."/>
            <person name="Beveridge T.J."/>
        </authorList>
    </citation>
    <scope>NUCLEOTIDE SEQUENCE [LARGE SCALE GENOMIC DNA]</scope>
    <source>
        <strain evidence="4">ATCC BAA-1437 / JCM 17883 / MC-1</strain>
        <strain evidence="2">MC-1</strain>
    </source>
</reference>
<dbReference type="KEGG" id="mgm:Mmc1_1907"/>
<accession>A0L8X2</accession>
<feature type="domain" description="Sulphur oxidation protein SoxZ" evidence="1">
    <location>
        <begin position="10"/>
        <end position="105"/>
    </location>
</feature>
<sequence length="110" mass="11956">MADVGKAKIKMPSSVNAGDVVSVKAMVRHPMETGNRKDKKTGEKIPAHYIEDVTAVFNGTQVFAAKWGAAVSQDPFLEFYLKVDKPGDLTLTWKDNKGGVFTKSASVKVK</sequence>
<dbReference type="Proteomes" id="UP000002586">
    <property type="component" value="Chromosome"/>
</dbReference>
<proteinExistence type="predicted"/>
<organism evidence="2 4">
    <name type="scientific">Magnetococcus marinus (strain ATCC BAA-1437 / JCM 17883 / MC-1)</name>
    <dbReference type="NCBI Taxonomy" id="156889"/>
    <lineage>
        <taxon>Bacteria</taxon>
        <taxon>Pseudomonadati</taxon>
        <taxon>Pseudomonadota</taxon>
        <taxon>Magnetococcia</taxon>
        <taxon>Magnetococcales</taxon>
        <taxon>Magnetococcaceae</taxon>
        <taxon>Magnetococcus</taxon>
    </lineage>
</organism>
<evidence type="ECO:0000313" key="2">
    <source>
        <dbReference type="EMBL" id="ABK44415.1"/>
    </source>
</evidence>
<reference evidence="4" key="2">
    <citation type="journal article" date="2009" name="Appl. Environ. Microbiol.">
        <title>Complete genome sequence of the chemolithoautotrophic marine magnetotactic coccus strain MC-1.</title>
        <authorList>
            <person name="Schubbe S."/>
            <person name="Williams T.J."/>
            <person name="Xie G."/>
            <person name="Kiss H.E."/>
            <person name="Brettin T.S."/>
            <person name="Martinez D."/>
            <person name="Ross C.A."/>
            <person name="Schuler D."/>
            <person name="Cox B.L."/>
            <person name="Nealson K.H."/>
            <person name="Bazylinski D.A."/>
        </authorList>
    </citation>
    <scope>NUCLEOTIDE SEQUENCE [LARGE SCALE GENOMIC DNA]</scope>
    <source>
        <strain evidence="4">ATCC BAA-1437 / JCM 17883 / MC-1</strain>
    </source>
</reference>
<dbReference type="AlphaFoldDB" id="A0L8X2"/>
<evidence type="ECO:0000313" key="4">
    <source>
        <dbReference type="Proteomes" id="UP000002586"/>
    </source>
</evidence>
<reference evidence="2" key="1">
    <citation type="submission" date="2006-09" db="EMBL/GenBank/DDBJ databases">
        <title>Complete sequence of Magnetococcus sp. MC-1.</title>
        <authorList>
            <consortium name="US DOE Joint Genome Institute"/>
            <person name="Copeland A."/>
            <person name="Lucas S."/>
            <person name="Lapidus A."/>
            <person name="Barry K."/>
            <person name="Detter J.C."/>
            <person name="Glavina del Rio T."/>
            <person name="Hammon N."/>
            <person name="Israni S."/>
            <person name="Dalin E."/>
            <person name="Tice H."/>
            <person name="Pitluck S."/>
            <person name="Kiss H."/>
            <person name="Goodwin L.A."/>
            <person name="Brettin T."/>
            <person name="Bruce D."/>
            <person name="Han C."/>
            <person name="Tapia R."/>
            <person name="Gilna P."/>
            <person name="Schmutz J."/>
            <person name="Larimer F."/>
            <person name="Land M."/>
            <person name="Hauser L."/>
            <person name="Kyrpides N."/>
            <person name="Mikhailova N."/>
            <person name="Richardson P."/>
        </authorList>
    </citation>
    <scope>NUCLEOTIDE SEQUENCE [LARGE SCALE GENOMIC DNA]</scope>
    <source>
        <strain evidence="2">MC-1</strain>
    </source>
</reference>
<keyword evidence="4" id="KW-1185">Reference proteome</keyword>